<accession>A0A918E9S4</accession>
<dbReference type="EMBL" id="BMNK01000019">
    <property type="protein sequence ID" value="GGP15650.1"/>
    <property type="molecule type" value="Genomic_DNA"/>
</dbReference>
<sequence>MIVYGDGRAAAALTKGANVDVGRISARALATAAAAALLLQAVPAGATTAAASPQSVCGSGYGVIDSLPISTGKLWATVYLLYNSGNGYNCVVTMKTADIGTATYTQARIQVSGSSTIHRDSGNFTSYAGPVRVKAAGKCVQFGGIASDRGGQTFQSLSSWGHCG</sequence>
<proteinExistence type="predicted"/>
<organism evidence="1 2">
    <name type="scientific">Nonomuraea glycinis</name>
    <dbReference type="NCBI Taxonomy" id="2047744"/>
    <lineage>
        <taxon>Bacteria</taxon>
        <taxon>Bacillati</taxon>
        <taxon>Actinomycetota</taxon>
        <taxon>Actinomycetes</taxon>
        <taxon>Streptosporangiales</taxon>
        <taxon>Streptosporangiaceae</taxon>
        <taxon>Nonomuraea</taxon>
    </lineage>
</organism>
<reference evidence="1" key="1">
    <citation type="journal article" date="2014" name="Int. J. Syst. Evol. Microbiol.">
        <title>Complete genome sequence of Corynebacterium casei LMG S-19264T (=DSM 44701T), isolated from a smear-ripened cheese.</title>
        <authorList>
            <consortium name="US DOE Joint Genome Institute (JGI-PGF)"/>
            <person name="Walter F."/>
            <person name="Albersmeier A."/>
            <person name="Kalinowski J."/>
            <person name="Ruckert C."/>
        </authorList>
    </citation>
    <scope>NUCLEOTIDE SEQUENCE</scope>
    <source>
        <strain evidence="1">CGMCC 4.7430</strain>
    </source>
</reference>
<dbReference type="AlphaFoldDB" id="A0A918E9S4"/>
<reference evidence="1" key="2">
    <citation type="submission" date="2020-09" db="EMBL/GenBank/DDBJ databases">
        <authorList>
            <person name="Sun Q."/>
            <person name="Zhou Y."/>
        </authorList>
    </citation>
    <scope>NUCLEOTIDE SEQUENCE</scope>
    <source>
        <strain evidence="1">CGMCC 4.7430</strain>
    </source>
</reference>
<name>A0A918E9S4_9ACTN</name>
<comment type="caution">
    <text evidence="1">The sequence shown here is derived from an EMBL/GenBank/DDBJ whole genome shotgun (WGS) entry which is preliminary data.</text>
</comment>
<gene>
    <name evidence="1" type="primary">sapA</name>
    <name evidence="1" type="ORF">GCM10012278_76220</name>
</gene>
<dbReference type="Proteomes" id="UP000660745">
    <property type="component" value="Unassembled WGS sequence"/>
</dbReference>
<evidence type="ECO:0000313" key="1">
    <source>
        <dbReference type="EMBL" id="GGP15650.1"/>
    </source>
</evidence>
<keyword evidence="2" id="KW-1185">Reference proteome</keyword>
<protein>
    <submittedName>
        <fullName evidence="1">Spore-associated protein A</fullName>
    </submittedName>
</protein>
<evidence type="ECO:0000313" key="2">
    <source>
        <dbReference type="Proteomes" id="UP000660745"/>
    </source>
</evidence>